<dbReference type="PROSITE" id="PS01209">
    <property type="entry name" value="LDLRA_1"/>
    <property type="match status" value="8"/>
</dbReference>
<dbReference type="InterPro" id="IPR000152">
    <property type="entry name" value="EGF-type_Asp/Asn_hydroxyl_site"/>
</dbReference>
<organism evidence="19 20">
    <name type="scientific">Pantherophis guttatus</name>
    <name type="common">Corn snake</name>
    <name type="synonym">Elaphe guttata</name>
    <dbReference type="NCBI Taxonomy" id="94885"/>
    <lineage>
        <taxon>Eukaryota</taxon>
        <taxon>Metazoa</taxon>
        <taxon>Chordata</taxon>
        <taxon>Craniata</taxon>
        <taxon>Vertebrata</taxon>
        <taxon>Euteleostomi</taxon>
        <taxon>Lepidosauria</taxon>
        <taxon>Squamata</taxon>
        <taxon>Bifurcata</taxon>
        <taxon>Unidentata</taxon>
        <taxon>Episquamata</taxon>
        <taxon>Toxicofera</taxon>
        <taxon>Serpentes</taxon>
        <taxon>Colubroidea</taxon>
        <taxon>Colubridae</taxon>
        <taxon>Colubrinae</taxon>
        <taxon>Pantherophis</taxon>
    </lineage>
</organism>
<name>A0A6P9BGZ0_PANGU</name>
<dbReference type="SUPFAM" id="SSF57424">
    <property type="entry name" value="LDL receptor-like module"/>
    <property type="match status" value="13"/>
</dbReference>
<dbReference type="SUPFAM" id="SSF63825">
    <property type="entry name" value="YWTD domain"/>
    <property type="match status" value="3"/>
</dbReference>
<dbReference type="RefSeq" id="XP_034267180.2">
    <property type="nucleotide sequence ID" value="XM_034411289.2"/>
</dbReference>
<dbReference type="PROSITE" id="PS01186">
    <property type="entry name" value="EGF_2"/>
    <property type="match status" value="3"/>
</dbReference>
<keyword evidence="6" id="KW-0732">Signal</keyword>
<evidence type="ECO:0000256" key="1">
    <source>
        <dbReference type="ARBA" id="ARBA00004167"/>
    </source>
</evidence>
<dbReference type="InterPro" id="IPR051221">
    <property type="entry name" value="LDLR-related"/>
</dbReference>
<feature type="disulfide bond" evidence="14">
    <location>
        <begin position="1081"/>
        <end position="1093"/>
    </location>
</feature>
<dbReference type="GO" id="GO:0006898">
    <property type="term" value="P:receptor-mediated endocytosis"/>
    <property type="evidence" value="ECO:0007669"/>
    <property type="project" value="TreeGrafter"/>
</dbReference>
<dbReference type="InterPro" id="IPR049883">
    <property type="entry name" value="NOTCH1_EGF-like"/>
</dbReference>
<feature type="transmembrane region" description="Helical" evidence="17">
    <location>
        <begin position="2133"/>
        <end position="2154"/>
    </location>
</feature>
<feature type="disulfide bond" evidence="14">
    <location>
        <begin position="224"/>
        <end position="236"/>
    </location>
</feature>
<dbReference type="AlphaFoldDB" id="A0A6P9BGZ0"/>
<dbReference type="CDD" id="cd00112">
    <property type="entry name" value="LDLa"/>
    <property type="match status" value="13"/>
</dbReference>
<comment type="subcellular location">
    <subcellularLocation>
        <location evidence="1">Membrane</location>
        <topology evidence="1">Single-pass membrane protein</topology>
    </subcellularLocation>
</comment>
<evidence type="ECO:0000256" key="10">
    <source>
        <dbReference type="ARBA" id="ARBA00023157"/>
    </source>
</evidence>
<keyword evidence="5 17" id="KW-0812">Transmembrane</keyword>
<evidence type="ECO:0000256" key="8">
    <source>
        <dbReference type="ARBA" id="ARBA00022989"/>
    </source>
</evidence>
<feature type="disulfide bond" evidence="14">
    <location>
        <begin position="1061"/>
        <end position="1076"/>
    </location>
</feature>
<dbReference type="Pfam" id="PF07645">
    <property type="entry name" value="EGF_CA"/>
    <property type="match status" value="1"/>
</dbReference>
<evidence type="ECO:0000256" key="15">
    <source>
        <dbReference type="PROSITE-ProRule" id="PRU00461"/>
    </source>
</evidence>
<dbReference type="SUPFAM" id="SSF101898">
    <property type="entry name" value="NHL repeat"/>
    <property type="match status" value="1"/>
</dbReference>
<feature type="disulfide bond" evidence="14">
    <location>
        <begin position="1100"/>
        <end position="1115"/>
    </location>
</feature>
<feature type="domain" description="EGF-like" evidence="18">
    <location>
        <begin position="2086"/>
        <end position="2122"/>
    </location>
</feature>
<dbReference type="GO" id="GO:0043235">
    <property type="term" value="C:receptor complex"/>
    <property type="evidence" value="ECO:0007669"/>
    <property type="project" value="TreeGrafter"/>
</dbReference>
<dbReference type="SUPFAM" id="SSF57196">
    <property type="entry name" value="EGF/Laminin"/>
    <property type="match status" value="3"/>
</dbReference>
<feature type="domain" description="EGF-like" evidence="18">
    <location>
        <begin position="300"/>
        <end position="339"/>
    </location>
</feature>
<keyword evidence="8 17" id="KW-1133">Transmembrane helix</keyword>
<sequence length="2215" mass="247761">MDHIQVVQQVIERHYKYTMPLCMVFIDYQKVFDSVFQQAIIMELFTLHGVLLFLAALSGWGRLSPSGDGRPCNATLQAVCGDKCIPFSWLCNGEQDCPDGSDELCVVECGGDPNAWQCEDGTCIAAKWHCDGTSDCLDGTDEENCVCAEKKIPCQSHNQCINPWDVCDDHVDCIDGSDETNCSPSSCLAGQWQCKNKVCIMEDWKCNGIDNCGDHSDEEFCAHCPETMFHCDQGKCILESLMCNGGADCLDGTDEPRSCGKKCSLNNGGCMEKCTETFWGVNCSCAAGWELLADGQNCSDIDECETAYSPCNQLCKNTLGSFTCDCVEGYELFNGTICSVIDGDTKMLLTTLHQGLVLLDLKTHHLEILVSTKTKPVSVAYDLLRRSYYWVGEDKKLHVYVSGNSEMILYPDVSGVNSISVDWFTGQLYWASHFPRAIFAGLNDGRGYVKVLEKNLIPEQLITFPEKRYMYWVNCGEKDGAVIEAAGMDGSDRHVLVVLIAEEPVGLTLDYITNRLYWISMYKKSIETIKVDGSGRYTFPDTILRNQDPRGLAVFENLFFWSTATHLYYASRTSPGVGILLNASISSFTVLHELQQSLNNTNACLPGVCSHICLLSPVHPKGYKCACPKDTFLLASGECGELKVVYSTDHEIFQVHFGPEGIVQQHQPLIPEWPEIIYFQDMDWKRGFLYWIDDKGELMRYNIATKTKLIIPTNSPVCAATVDIPSGDLYWLTCDRTKIKITTFVGLVTKILYHAALKNIIWQVYLDWHRASLLWLESSKRIQFHPLKSGLIKEVWNETWTEDTPLVLDISSCNFFWTSKDMVLNVLNVVTHRKYNLKQDWTHGVAAAYRPYLVTFNDTSLTIWNMKSMKASTVQVAKVKKALFVFDTDLKSSKQIPVNTVTQVVPVSNPTVRLPHTTTRAVPQTKLMTVVSRTTSTTSAMAPIVLHTTFTTKAEVVTRLVCGWAELLCRNEKECVPHEYICDGDQDCSDGSDEEDCSLFCNNPGVFQCQSGHRCINEKYQCDGIQHCPDGSDESSCWTPTPLCALRCDDNTRCMPESWLCDGNPDCNDEADEKNCAEIKCGDLHFQCKSGQCISYFLHCDGNYNCKDHSDEEDCPVPKQVHCYNDEIKCHESGECILKQWLCDGDLDCKDGSDEQDCGFPKIHCGAHQWQCHNSLECIPDQWNCDGEHDCKDGTDEIGCKPRKCHSYEFQCGDTCINYTLVCDGKSDCQDGMDEGRYCAMPCQKLCAHICYKSPSGPQCACNEGFNLRSDGHSCKDINECKELAVVKCGQTCVNTEGSYHCTCHPGYLLEPDNHTCKVIGSEPSLLVAVQFDLLVFGLRTMKEDVILRVDHDVIIFSIDYDFVSQTVFWMNLNAESIKWIDMKTKEKGTLIKGIKSDSIAVDWLGRNLYWTDGTSGQILATWLNSTWKGNPVYTVVLEDLEQPRSLALHPLDRFMYWCEISVESKIKKAGMDGSNKEVLIDDGIGWPTSIAIDFLSWRIFWSDDKFHSIGSAFLDGSNMKIFQLDEIHSPFSVSIFEDYVYWSDMQTRIVQKIDKRTAKNRTVLLKSHGQPYGLKVMHEVLQPAASNPCVEVGCSYLCLLSPSKRGSCHCPLEFVLSSDGKTCIPLKESAFMLLVAQTDVTQVYLKKLRSTAGQIALPEHSTLPLTNVTHLMAVDYSVRSAALYFSDLNDDFIKVLAIKDAGRASLKKILPVEGTVISLALDWLSANIYWIDNKYSAVQVAASEGKYRHVVLSDGLYNPTTVVVHPPTASMCIVDLGGEHGIPDPTIECAAMDGSRRRILWKRSLIPVGLTIVDSGTWLYWADQAKGSVESIRLDGSGHRLIRRGIHGLTLFTIGDGKMFWTTAARNHAIKVWHSQLDTVENWWFQTNLKLVDIKIYSKLYQQGRNGCSEKHGGCSQICLPNPQGRSCWCTTGYILERDTVCIKAVICSEPFQACSDNSKCIVKEQVCDGNLDCHDGSDELNCHYIVNKPQAITPSRTTLMQTKPFYEKKTLAPIKITTKKPVTKKMHVQPQTKYKSTTVTVFKSTTSTTTQIPPPRRGQKPTRPEVGKWQNPSLVQGVKQSDLGSHACNTETCNMRGDCTVENHRIKCNCMLGYSGDHCEKEEPKSTAGSIVLSIITVLLLVMGAAGIFIYFRRQRSRLRASSTGSDKTLAIYQKDNQPEGDSFVEDETCINAAYDPGQEMSTPLKTSTSTDL</sequence>
<dbReference type="SMART" id="SM00135">
    <property type="entry name" value="LY"/>
    <property type="match status" value="12"/>
</dbReference>
<dbReference type="PANTHER" id="PTHR22722">
    <property type="entry name" value="LOW-DENSITY LIPOPROTEIN RECEPTOR-RELATED PROTEIN 2-RELATED"/>
    <property type="match status" value="1"/>
</dbReference>
<dbReference type="InterPro" id="IPR023415">
    <property type="entry name" value="LDLR_class-A_CS"/>
</dbReference>
<reference evidence="20" key="1">
    <citation type="submission" date="2025-08" db="UniProtKB">
        <authorList>
            <consortium name="RefSeq"/>
        </authorList>
    </citation>
    <scope>IDENTIFICATION</scope>
    <source>
        <tissue evidence="20">Blood</tissue>
    </source>
</reference>
<dbReference type="SMART" id="SM00192">
    <property type="entry name" value="LDLa"/>
    <property type="match status" value="13"/>
</dbReference>
<keyword evidence="12" id="KW-0325">Glycoprotein</keyword>
<feature type="transmembrane region" description="Helical" evidence="17">
    <location>
        <begin position="40"/>
        <end position="61"/>
    </location>
</feature>
<dbReference type="Gene3D" id="2.40.128.620">
    <property type="match status" value="1"/>
</dbReference>
<dbReference type="Pfam" id="PF00058">
    <property type="entry name" value="Ldl_recept_b"/>
    <property type="match status" value="2"/>
</dbReference>
<dbReference type="Gene3D" id="2.10.25.10">
    <property type="entry name" value="Laminin"/>
    <property type="match status" value="5"/>
</dbReference>
<dbReference type="Pfam" id="PF12662">
    <property type="entry name" value="cEGF"/>
    <property type="match status" value="1"/>
</dbReference>
<dbReference type="GeneID" id="117662038"/>
<dbReference type="InterPro" id="IPR000742">
    <property type="entry name" value="EGF"/>
</dbReference>
<dbReference type="InterPro" id="IPR002172">
    <property type="entry name" value="LDrepeatLR_classA_rpt"/>
</dbReference>
<evidence type="ECO:0000256" key="2">
    <source>
        <dbReference type="ARBA" id="ARBA00009939"/>
    </source>
</evidence>
<evidence type="ECO:0000256" key="13">
    <source>
        <dbReference type="PROSITE-ProRule" id="PRU00076"/>
    </source>
</evidence>
<protein>
    <submittedName>
        <fullName evidence="20">Low-density lipoprotein receptor-related protein 2-like</fullName>
    </submittedName>
</protein>
<evidence type="ECO:0000256" key="11">
    <source>
        <dbReference type="ARBA" id="ARBA00023170"/>
    </source>
</evidence>
<feature type="repeat" description="LDL-receptor class B" evidence="15">
    <location>
        <begin position="1727"/>
        <end position="1769"/>
    </location>
</feature>
<comment type="caution">
    <text evidence="13">Lacks conserved residue(s) required for the propagation of feature annotation.</text>
</comment>
<keyword evidence="10 13" id="KW-1015">Disulfide bond</keyword>
<feature type="disulfide bond" evidence="14">
    <location>
        <begin position="1088"/>
        <end position="1106"/>
    </location>
</feature>
<evidence type="ECO:0000256" key="14">
    <source>
        <dbReference type="PROSITE-ProRule" id="PRU00124"/>
    </source>
</evidence>
<evidence type="ECO:0000259" key="18">
    <source>
        <dbReference type="PROSITE" id="PS50026"/>
    </source>
</evidence>
<evidence type="ECO:0000256" key="4">
    <source>
        <dbReference type="ARBA" id="ARBA00022583"/>
    </source>
</evidence>
<feature type="region of interest" description="Disordered" evidence="16">
    <location>
        <begin position="2047"/>
        <end position="2071"/>
    </location>
</feature>
<dbReference type="PRINTS" id="PR00261">
    <property type="entry name" value="LDLRECEPTOR"/>
</dbReference>
<dbReference type="PROSITE" id="PS00022">
    <property type="entry name" value="EGF_1"/>
    <property type="match status" value="1"/>
</dbReference>
<feature type="disulfide bond" evidence="14">
    <location>
        <begin position="1022"/>
        <end position="1037"/>
    </location>
</feature>
<dbReference type="PROSITE" id="PS51120">
    <property type="entry name" value="LDLRB"/>
    <property type="match status" value="3"/>
</dbReference>
<dbReference type="PROSITE" id="PS01187">
    <property type="entry name" value="EGF_CA"/>
    <property type="match status" value="2"/>
</dbReference>
<dbReference type="InterPro" id="IPR011042">
    <property type="entry name" value="6-blade_b-propeller_TolB-like"/>
</dbReference>
<dbReference type="InterPro" id="IPR036055">
    <property type="entry name" value="LDL_receptor-like_sf"/>
</dbReference>
<feature type="disulfide bond" evidence="14">
    <location>
        <begin position="72"/>
        <end position="84"/>
    </location>
</feature>
<keyword evidence="19" id="KW-1185">Reference proteome</keyword>
<dbReference type="SMART" id="SM00181">
    <property type="entry name" value="EGF"/>
    <property type="match status" value="9"/>
</dbReference>
<dbReference type="PANTHER" id="PTHR22722:SF12">
    <property type="entry name" value="EGF-LIKE DOMAIN-CONTAINING PROTEIN"/>
    <property type="match status" value="1"/>
</dbReference>
<dbReference type="InterPro" id="IPR000033">
    <property type="entry name" value="LDLR_classB_rpt"/>
</dbReference>
<feature type="region of interest" description="Disordered" evidence="16">
    <location>
        <begin position="2196"/>
        <end position="2215"/>
    </location>
</feature>
<dbReference type="SMART" id="SM00179">
    <property type="entry name" value="EGF_CA"/>
    <property type="match status" value="2"/>
</dbReference>
<dbReference type="Pfam" id="PF00057">
    <property type="entry name" value="Ldl_recept_a"/>
    <property type="match status" value="11"/>
</dbReference>
<dbReference type="GO" id="GO:0042562">
    <property type="term" value="F:hormone binding"/>
    <property type="evidence" value="ECO:0007669"/>
    <property type="project" value="TreeGrafter"/>
</dbReference>
<proteinExistence type="inferred from homology"/>
<dbReference type="PROSITE" id="PS50068">
    <property type="entry name" value="LDLRA_2"/>
    <property type="match status" value="13"/>
</dbReference>
<dbReference type="InterPro" id="IPR026823">
    <property type="entry name" value="cEGF"/>
</dbReference>
<dbReference type="Gene3D" id="4.10.400.10">
    <property type="entry name" value="Low-density Lipoprotein Receptor"/>
    <property type="match status" value="12"/>
</dbReference>
<keyword evidence="7" id="KW-0677">Repeat</keyword>
<dbReference type="SUPFAM" id="SSF57184">
    <property type="entry name" value="Growth factor receptor domain"/>
    <property type="match status" value="1"/>
</dbReference>
<evidence type="ECO:0000256" key="17">
    <source>
        <dbReference type="SAM" id="Phobius"/>
    </source>
</evidence>
<dbReference type="InterPro" id="IPR018097">
    <property type="entry name" value="EGF_Ca-bd_CS"/>
</dbReference>
<evidence type="ECO:0000256" key="6">
    <source>
        <dbReference type="ARBA" id="ARBA00022729"/>
    </source>
</evidence>
<evidence type="ECO:0000256" key="5">
    <source>
        <dbReference type="ARBA" id="ARBA00022692"/>
    </source>
</evidence>
<feature type="disulfide bond" evidence="14">
    <location>
        <begin position="1185"/>
        <end position="1200"/>
    </location>
</feature>
<feature type="disulfide bond" evidence="14">
    <location>
        <begin position="231"/>
        <end position="249"/>
    </location>
</feature>
<feature type="disulfide bond" evidence="14">
    <location>
        <begin position="194"/>
        <end position="212"/>
    </location>
</feature>
<dbReference type="Gene3D" id="2.120.10.30">
    <property type="entry name" value="TolB, C-terminal domain"/>
    <property type="match status" value="4"/>
</dbReference>
<evidence type="ECO:0000256" key="16">
    <source>
        <dbReference type="SAM" id="MobiDB-lite"/>
    </source>
</evidence>
<accession>A0A6P9BGZ0</accession>
<dbReference type="KEGG" id="pgut:117662038"/>
<gene>
    <name evidence="20" type="primary">LOC117662038</name>
</gene>
<feature type="disulfide bond" evidence="14">
    <location>
        <begin position="982"/>
        <end position="997"/>
    </location>
</feature>
<feature type="compositionally biased region" description="Polar residues" evidence="16">
    <location>
        <begin position="2202"/>
        <end position="2215"/>
    </location>
</feature>
<feature type="disulfide bond" evidence="14">
    <location>
        <begin position="1143"/>
        <end position="1158"/>
    </location>
</feature>
<dbReference type="Proteomes" id="UP001652622">
    <property type="component" value="Unplaced"/>
</dbReference>
<feature type="repeat" description="LDL-receptor class B" evidence="15">
    <location>
        <begin position="1454"/>
        <end position="1497"/>
    </location>
</feature>
<evidence type="ECO:0000313" key="19">
    <source>
        <dbReference type="Proteomes" id="UP001652622"/>
    </source>
</evidence>
<dbReference type="CDD" id="cd00054">
    <property type="entry name" value="EGF_CA"/>
    <property type="match status" value="2"/>
</dbReference>
<dbReference type="InterPro" id="IPR001881">
    <property type="entry name" value="EGF-like_Ca-bd_dom"/>
</dbReference>
<keyword evidence="4" id="KW-0254">Endocytosis</keyword>
<dbReference type="Pfam" id="PF14670">
    <property type="entry name" value="FXa_inhibition"/>
    <property type="match status" value="2"/>
</dbReference>
<evidence type="ECO:0000256" key="12">
    <source>
        <dbReference type="ARBA" id="ARBA00023180"/>
    </source>
</evidence>
<dbReference type="InParanoid" id="A0A6P9BGZ0"/>
<keyword evidence="3 13" id="KW-0245">EGF-like domain</keyword>
<feature type="disulfide bond" evidence="14">
    <location>
        <begin position="118"/>
        <end position="136"/>
    </location>
</feature>
<keyword evidence="9 17" id="KW-0472">Membrane</keyword>
<dbReference type="PROSITE" id="PS00010">
    <property type="entry name" value="ASX_HYDROXYL"/>
    <property type="match status" value="2"/>
</dbReference>
<evidence type="ECO:0000256" key="7">
    <source>
        <dbReference type="ARBA" id="ARBA00022737"/>
    </source>
</evidence>
<feature type="disulfide bond" evidence="14">
    <location>
        <begin position="167"/>
        <end position="182"/>
    </location>
</feature>
<feature type="disulfide bond" evidence="14">
    <location>
        <begin position="1969"/>
        <end position="1984"/>
    </location>
</feature>
<dbReference type="InterPro" id="IPR009030">
    <property type="entry name" value="Growth_fac_rcpt_cys_sf"/>
</dbReference>
<feature type="disulfide bond" evidence="14">
    <location>
        <begin position="187"/>
        <end position="199"/>
    </location>
</feature>
<feature type="disulfide bond" evidence="14">
    <location>
        <begin position="130"/>
        <end position="145"/>
    </location>
</feature>
<dbReference type="GO" id="GO:0016324">
    <property type="term" value="C:apical plasma membrane"/>
    <property type="evidence" value="ECO:0007669"/>
    <property type="project" value="TreeGrafter"/>
</dbReference>
<feature type="disulfide bond" evidence="13">
    <location>
        <begin position="2112"/>
        <end position="2121"/>
    </location>
</feature>
<evidence type="ECO:0000256" key="9">
    <source>
        <dbReference type="ARBA" id="ARBA00023136"/>
    </source>
</evidence>
<evidence type="ECO:0000256" key="3">
    <source>
        <dbReference type="ARBA" id="ARBA00022536"/>
    </source>
</evidence>
<comment type="similarity">
    <text evidence="2">Belongs to the LDLR family.</text>
</comment>
<dbReference type="PROSITE" id="PS50026">
    <property type="entry name" value="EGF_3"/>
    <property type="match status" value="2"/>
</dbReference>
<feature type="disulfide bond" evidence="14">
    <location>
        <begin position="206"/>
        <end position="221"/>
    </location>
</feature>
<evidence type="ECO:0000313" key="20">
    <source>
        <dbReference type="RefSeq" id="XP_034267180.2"/>
    </source>
</evidence>
<keyword evidence="11" id="KW-0675">Receptor</keyword>
<feature type="repeat" description="LDL-receptor class B" evidence="15">
    <location>
        <begin position="468"/>
        <end position="513"/>
    </location>
</feature>